<dbReference type="SUPFAM" id="SSF51735">
    <property type="entry name" value="NAD(P)-binding Rossmann-fold domains"/>
    <property type="match status" value="1"/>
</dbReference>
<evidence type="ECO:0000259" key="12">
    <source>
        <dbReference type="Pfam" id="PF02737"/>
    </source>
</evidence>
<comment type="similarity">
    <text evidence="2">In the central section; belongs to the 3-hydroxyacyl-CoA dehydrogenase family.</text>
</comment>
<feature type="domain" description="3-hydroxyacyl-CoA dehydrogenase NAD binding" evidence="12">
    <location>
        <begin position="308"/>
        <end position="480"/>
    </location>
</feature>
<comment type="catalytic activity">
    <reaction evidence="10">
        <text>a (3S)-3-hydroxyacyl-CoA + NAD(+) = a 3-oxoacyl-CoA + NADH + H(+)</text>
        <dbReference type="Rhea" id="RHEA:22432"/>
        <dbReference type="ChEBI" id="CHEBI:15378"/>
        <dbReference type="ChEBI" id="CHEBI:57318"/>
        <dbReference type="ChEBI" id="CHEBI:57540"/>
        <dbReference type="ChEBI" id="CHEBI:57945"/>
        <dbReference type="ChEBI" id="CHEBI:90726"/>
        <dbReference type="EC" id="1.1.1.35"/>
    </reaction>
</comment>
<accession>A0A1H8PTK2</accession>
<keyword evidence="3" id="KW-0276">Fatty acid metabolism</keyword>
<evidence type="ECO:0000256" key="5">
    <source>
        <dbReference type="ARBA" id="ARBA00023002"/>
    </source>
</evidence>
<dbReference type="InterPro" id="IPR006108">
    <property type="entry name" value="3HC_DH_C"/>
</dbReference>
<dbReference type="GO" id="GO:0004300">
    <property type="term" value="F:enoyl-CoA hydratase activity"/>
    <property type="evidence" value="ECO:0007669"/>
    <property type="project" value="TreeGrafter"/>
</dbReference>
<dbReference type="Proteomes" id="UP000199657">
    <property type="component" value="Unassembled WGS sequence"/>
</dbReference>
<dbReference type="RefSeq" id="WP_171909752.1">
    <property type="nucleotide sequence ID" value="NZ_FOEG01000001.1"/>
</dbReference>
<gene>
    <name evidence="13" type="ORF">SAMN04488052_101151</name>
</gene>
<dbReference type="PANTHER" id="PTHR43612:SF3">
    <property type="entry name" value="TRIFUNCTIONAL ENZYME SUBUNIT ALPHA, MITOCHONDRIAL"/>
    <property type="match status" value="1"/>
</dbReference>
<reference evidence="13 14" key="1">
    <citation type="submission" date="2016-10" db="EMBL/GenBank/DDBJ databases">
        <authorList>
            <person name="de Groot N.N."/>
        </authorList>
    </citation>
    <scope>NUCLEOTIDE SEQUENCE [LARGE SCALE GENOMIC DNA]</scope>
    <source>
        <strain evidence="13 14">CGMCC 1.6291</strain>
    </source>
</reference>
<evidence type="ECO:0000256" key="7">
    <source>
        <dbReference type="ARBA" id="ARBA00023098"/>
    </source>
</evidence>
<proteinExistence type="inferred from homology"/>
<evidence type="ECO:0000313" key="14">
    <source>
        <dbReference type="Proteomes" id="UP000199657"/>
    </source>
</evidence>
<evidence type="ECO:0000256" key="6">
    <source>
        <dbReference type="ARBA" id="ARBA00023027"/>
    </source>
</evidence>
<keyword evidence="5" id="KW-0560">Oxidoreductase</keyword>
<sequence>MTEHCRVDYDADGIAWLTLDVAGAATNTVHMAVLAELAELLDDIAAWSGLRGVVLRSAKPAGFVAGASNDELAAMGDLERVASLIDLGQAVTSRLYGLKVPTVAAIHGHCLGSGLELALGCRYRVADQGATTSLGLPDVRLGLHPCYGATARLPSVVGSWRALELMTSGRSLDAAAAKQLGLIDAAVPAESLADTALDFIARDPGRHRPRIWSQLVRLAPARWVTYRYLDAQLQRQARPENFPATYAILRLWRRAAGRRLRERFRAERESLLELIRKPSALNLVRTYLLQDRLRREARELDVAVPQVVHVIGCGAIGAGLAAVLAAHGRQVTVHEEDPAALDGLHRRAGTIFQQRLADAALVEEARGRLHVASAADTIAEADVVIEAIDEDAEAKRVLYAALEEVLAPDAVIATTSTTLMIDDLASAMRNPERLTGFHCFHPVERMTMVEVVSGAGTAEAALARTQALAAAMDKLALRVRSAPGFIINRLKLPYMLKAAEIYERARREVIDGAALDFGMPIGPLEMADALGLDVCVAMAEALGRTVPDKLRELVDAGHTGMASGKGFHDWKHGRRVTASVPPGGEQEFPSLARKLVNPIVEEAARCSEEGLVADDDMVDVAALFGAGFPAYTGGPLTLRREWGMDTLLYTPRKRRNTL</sequence>
<dbReference type="CDD" id="cd06558">
    <property type="entry name" value="crotonase-like"/>
    <property type="match status" value="1"/>
</dbReference>
<evidence type="ECO:0000256" key="2">
    <source>
        <dbReference type="ARBA" id="ARBA00007005"/>
    </source>
</evidence>
<dbReference type="InterPro" id="IPR036291">
    <property type="entry name" value="NAD(P)-bd_dom_sf"/>
</dbReference>
<evidence type="ECO:0000256" key="8">
    <source>
        <dbReference type="ARBA" id="ARBA00023239"/>
    </source>
</evidence>
<dbReference type="InterPro" id="IPR001753">
    <property type="entry name" value="Enoyl-CoA_hydra/iso"/>
</dbReference>
<evidence type="ECO:0000256" key="4">
    <source>
        <dbReference type="ARBA" id="ARBA00022963"/>
    </source>
</evidence>
<evidence type="ECO:0000259" key="11">
    <source>
        <dbReference type="Pfam" id="PF00725"/>
    </source>
</evidence>
<evidence type="ECO:0000256" key="1">
    <source>
        <dbReference type="ARBA" id="ARBA00005005"/>
    </source>
</evidence>
<dbReference type="Gene3D" id="3.90.226.10">
    <property type="entry name" value="2-enoyl-CoA Hydratase, Chain A, domain 1"/>
    <property type="match status" value="1"/>
</dbReference>
<comment type="pathway">
    <text evidence="1">Lipid metabolism; fatty acid beta-oxidation.</text>
</comment>
<dbReference type="InterPro" id="IPR029045">
    <property type="entry name" value="ClpP/crotonase-like_dom_sf"/>
</dbReference>
<dbReference type="Pfam" id="PF02737">
    <property type="entry name" value="3HCDH_N"/>
    <property type="match status" value="1"/>
</dbReference>
<keyword evidence="4" id="KW-0442">Lipid degradation</keyword>
<dbReference type="SUPFAM" id="SSF48179">
    <property type="entry name" value="6-phosphogluconate dehydrogenase C-terminal domain-like"/>
    <property type="match status" value="2"/>
</dbReference>
<dbReference type="Pfam" id="PF00378">
    <property type="entry name" value="ECH_1"/>
    <property type="match status" value="1"/>
</dbReference>
<dbReference type="Gene3D" id="1.10.1040.50">
    <property type="match status" value="1"/>
</dbReference>
<dbReference type="SUPFAM" id="SSF52096">
    <property type="entry name" value="ClpP/crotonase"/>
    <property type="match status" value="1"/>
</dbReference>
<organism evidence="13 14">
    <name type="scientific">Aquisalimonas asiatica</name>
    <dbReference type="NCBI Taxonomy" id="406100"/>
    <lineage>
        <taxon>Bacteria</taxon>
        <taxon>Pseudomonadati</taxon>
        <taxon>Pseudomonadota</taxon>
        <taxon>Gammaproteobacteria</taxon>
        <taxon>Chromatiales</taxon>
        <taxon>Ectothiorhodospiraceae</taxon>
        <taxon>Aquisalimonas</taxon>
    </lineage>
</organism>
<evidence type="ECO:0000256" key="10">
    <source>
        <dbReference type="ARBA" id="ARBA00049556"/>
    </source>
</evidence>
<dbReference type="GO" id="GO:0006635">
    <property type="term" value="P:fatty acid beta-oxidation"/>
    <property type="evidence" value="ECO:0007669"/>
    <property type="project" value="UniProtKB-UniPathway"/>
</dbReference>
<dbReference type="AlphaFoldDB" id="A0A1H8PTK2"/>
<feature type="domain" description="3-hydroxyacyl-CoA dehydrogenase C-terminal" evidence="11">
    <location>
        <begin position="484"/>
        <end position="570"/>
    </location>
</feature>
<dbReference type="InterPro" id="IPR006176">
    <property type="entry name" value="3-OHacyl-CoA_DH_NAD-bd"/>
</dbReference>
<keyword evidence="8" id="KW-0456">Lyase</keyword>
<keyword evidence="14" id="KW-1185">Reference proteome</keyword>
<dbReference type="STRING" id="406100.SAMN04488052_101151"/>
<name>A0A1H8PTK2_9GAMM</name>
<evidence type="ECO:0000256" key="3">
    <source>
        <dbReference type="ARBA" id="ARBA00022832"/>
    </source>
</evidence>
<keyword evidence="7" id="KW-0443">Lipid metabolism</keyword>
<dbReference type="InterPro" id="IPR008927">
    <property type="entry name" value="6-PGluconate_DH-like_C_sf"/>
</dbReference>
<dbReference type="GO" id="GO:0016509">
    <property type="term" value="F:long-chain (3S)-3-hydroxyacyl-CoA dehydrogenase (NAD+) activity"/>
    <property type="evidence" value="ECO:0007669"/>
    <property type="project" value="TreeGrafter"/>
</dbReference>
<keyword evidence="6" id="KW-0520">NAD</keyword>
<dbReference type="Gene3D" id="3.40.50.720">
    <property type="entry name" value="NAD(P)-binding Rossmann-like Domain"/>
    <property type="match status" value="1"/>
</dbReference>
<dbReference type="InterPro" id="IPR050136">
    <property type="entry name" value="FA_oxidation_alpha_subunit"/>
</dbReference>
<dbReference type="GO" id="GO:0070403">
    <property type="term" value="F:NAD+ binding"/>
    <property type="evidence" value="ECO:0007669"/>
    <property type="project" value="InterPro"/>
</dbReference>
<protein>
    <submittedName>
        <fullName evidence="13">Short chain enoyl-CoA hydratase /3-hydroxyacyl-CoA dehydrogenase</fullName>
    </submittedName>
</protein>
<dbReference type="EMBL" id="FOEG01000001">
    <property type="protein sequence ID" value="SEO45280.1"/>
    <property type="molecule type" value="Genomic_DNA"/>
</dbReference>
<keyword evidence="9" id="KW-0511">Multifunctional enzyme</keyword>
<dbReference type="Pfam" id="PF00725">
    <property type="entry name" value="3HCDH"/>
    <property type="match status" value="1"/>
</dbReference>
<evidence type="ECO:0000313" key="13">
    <source>
        <dbReference type="EMBL" id="SEO45280.1"/>
    </source>
</evidence>
<evidence type="ECO:0000256" key="9">
    <source>
        <dbReference type="ARBA" id="ARBA00023268"/>
    </source>
</evidence>
<dbReference type="PANTHER" id="PTHR43612">
    <property type="entry name" value="TRIFUNCTIONAL ENZYME SUBUNIT ALPHA"/>
    <property type="match status" value="1"/>
</dbReference>
<dbReference type="UniPathway" id="UPA00659"/>